<sequence>MDYISYLRSMVGHEKVIMVVAGVLVFDQDDRLLLHLRSDNRSWGLPGGYMEMGETVSDAARREVFEETGLRLGQLELFSIYSGSDKETTLENGDQVAMVQIWFTCSDFTGSLVRQNEESLDAEFFRLNDLPENLFASHKPIIEEYAAGTTGPIID</sequence>
<dbReference type="OrthoDB" id="9787476at2"/>
<keyword evidence="2 3" id="KW-0378">Hydrolase</keyword>
<dbReference type="InterPro" id="IPR020476">
    <property type="entry name" value="Nudix_hydrolase"/>
</dbReference>
<dbReference type="PANTHER" id="PTHR43046">
    <property type="entry name" value="GDP-MANNOSE MANNOSYL HYDROLASE"/>
    <property type="match status" value="1"/>
</dbReference>
<dbReference type="InterPro" id="IPR000086">
    <property type="entry name" value="NUDIX_hydrolase_dom"/>
</dbReference>
<dbReference type="PRINTS" id="PR00502">
    <property type="entry name" value="NUDIXFAMILY"/>
</dbReference>
<dbReference type="GO" id="GO:0016787">
    <property type="term" value="F:hydrolase activity"/>
    <property type="evidence" value="ECO:0007669"/>
    <property type="project" value="UniProtKB-KW"/>
</dbReference>
<comment type="cofactor">
    <cofactor evidence="1">
        <name>Mg(2+)</name>
        <dbReference type="ChEBI" id="CHEBI:18420"/>
    </cofactor>
</comment>
<keyword evidence="6" id="KW-1185">Reference proteome</keyword>
<dbReference type="AlphaFoldDB" id="A0A1G8ZVZ8"/>
<dbReference type="CDD" id="cd04677">
    <property type="entry name" value="NUDIX_Hydrolase"/>
    <property type="match status" value="1"/>
</dbReference>
<accession>A0A1G8ZVZ8</accession>
<protein>
    <submittedName>
        <fullName evidence="5">ADP-ribose pyrophosphatase YjhB, NUDIX family</fullName>
    </submittedName>
</protein>
<dbReference type="RefSeq" id="WP_093214091.1">
    <property type="nucleotide sequence ID" value="NZ_FNFL01000003.1"/>
</dbReference>
<evidence type="ECO:0000256" key="3">
    <source>
        <dbReference type="RuleBase" id="RU003476"/>
    </source>
</evidence>
<dbReference type="PROSITE" id="PS51462">
    <property type="entry name" value="NUDIX"/>
    <property type="match status" value="1"/>
</dbReference>
<evidence type="ECO:0000313" key="6">
    <source>
        <dbReference type="Proteomes" id="UP000198694"/>
    </source>
</evidence>
<gene>
    <name evidence="5" type="ORF">SAMN05216243_2236</name>
</gene>
<evidence type="ECO:0000256" key="2">
    <source>
        <dbReference type="ARBA" id="ARBA00022801"/>
    </source>
</evidence>
<dbReference type="Gene3D" id="3.90.79.10">
    <property type="entry name" value="Nucleoside Triphosphate Pyrophosphohydrolase"/>
    <property type="match status" value="1"/>
</dbReference>
<dbReference type="PANTHER" id="PTHR43046:SF2">
    <property type="entry name" value="8-OXO-DGTP DIPHOSPHATASE-RELATED"/>
    <property type="match status" value="1"/>
</dbReference>
<organism evidence="5 6">
    <name type="scientific">Sediminibacillus albus</name>
    <dbReference type="NCBI Taxonomy" id="407036"/>
    <lineage>
        <taxon>Bacteria</taxon>
        <taxon>Bacillati</taxon>
        <taxon>Bacillota</taxon>
        <taxon>Bacilli</taxon>
        <taxon>Bacillales</taxon>
        <taxon>Bacillaceae</taxon>
        <taxon>Sediminibacillus</taxon>
    </lineage>
</organism>
<dbReference type="InterPro" id="IPR015797">
    <property type="entry name" value="NUDIX_hydrolase-like_dom_sf"/>
</dbReference>
<dbReference type="SUPFAM" id="SSF55811">
    <property type="entry name" value="Nudix"/>
    <property type="match status" value="1"/>
</dbReference>
<evidence type="ECO:0000313" key="5">
    <source>
        <dbReference type="EMBL" id="SDK18804.1"/>
    </source>
</evidence>
<reference evidence="5 6" key="1">
    <citation type="submission" date="2016-10" db="EMBL/GenBank/DDBJ databases">
        <authorList>
            <person name="de Groot N.N."/>
        </authorList>
    </citation>
    <scope>NUCLEOTIDE SEQUENCE [LARGE SCALE GENOMIC DNA]</scope>
    <source>
        <strain evidence="5 6">CGMCC 1.6502</strain>
    </source>
</reference>
<dbReference type="InterPro" id="IPR020084">
    <property type="entry name" value="NUDIX_hydrolase_CS"/>
</dbReference>
<feature type="domain" description="Nudix hydrolase" evidence="4">
    <location>
        <begin position="16"/>
        <end position="148"/>
    </location>
</feature>
<dbReference type="Proteomes" id="UP000198694">
    <property type="component" value="Unassembled WGS sequence"/>
</dbReference>
<dbReference type="STRING" id="407036.SAMN05216243_2236"/>
<dbReference type="EMBL" id="FNFL01000003">
    <property type="protein sequence ID" value="SDK18804.1"/>
    <property type="molecule type" value="Genomic_DNA"/>
</dbReference>
<name>A0A1G8ZVZ8_9BACI</name>
<evidence type="ECO:0000256" key="1">
    <source>
        <dbReference type="ARBA" id="ARBA00001946"/>
    </source>
</evidence>
<evidence type="ECO:0000259" key="4">
    <source>
        <dbReference type="PROSITE" id="PS51462"/>
    </source>
</evidence>
<dbReference type="Pfam" id="PF00293">
    <property type="entry name" value="NUDIX"/>
    <property type="match status" value="1"/>
</dbReference>
<proteinExistence type="inferred from homology"/>
<comment type="similarity">
    <text evidence="3">Belongs to the Nudix hydrolase family.</text>
</comment>
<dbReference type="PROSITE" id="PS00893">
    <property type="entry name" value="NUDIX_BOX"/>
    <property type="match status" value="1"/>
</dbReference>